<evidence type="ECO:0000259" key="14">
    <source>
        <dbReference type="PROSITE" id="PS50157"/>
    </source>
</evidence>
<dbReference type="GO" id="GO:0005634">
    <property type="term" value="C:nucleus"/>
    <property type="evidence" value="ECO:0007669"/>
    <property type="project" value="UniProtKB-SubCell"/>
</dbReference>
<keyword evidence="7" id="KW-0862">Zinc</keyword>
<dbReference type="Gene3D" id="3.30.160.60">
    <property type="entry name" value="Classic Zinc Finger"/>
    <property type="match status" value="9"/>
</dbReference>
<evidence type="ECO:0000256" key="4">
    <source>
        <dbReference type="ARBA" id="ARBA00022723"/>
    </source>
</evidence>
<sequence length="536" mass="60681">MGYVGKVEVSVEIYVAHEPRAPRGYAHKLVLQDLKALVRAVRAMGEYDAGLTEKLSLHLEQPQLRMTSNQLLVTVNCKMEKPAEDSAVERLIEPKVEMLDPLDITDVCDDNKVSIIPKEELSYSSLNLDIDLNCDERAAKVFRPIKTETTLCKEIVHLQKVMKSDNGETSNMDTDVSSRTMAIYIKPEPGEASISANISPTLGGGLTYSSAHVARAHKTHSGVSPQNTCKDTLVVFKSSDNAQKQYACKQCDKKFARKSRLTDHMFTHTGEKPFNCSVCDKNFSLKTGLKSHMKTHSTVKPFSCSHCDMKFARKCYLTVHTMTHTGEKPFDCKLCDMKFAMKASLLSHTRTHTGEKPYACNLCGMKFTHKSTLKCHMKFHTGHKPYECHLCDMRFAVKAYLTVHIRTHTGEKPFECPQCKERFARKCHLNEHIITHSGEKPHACDQCGKKFARKRHLTAHIITHSVKKPYECKLCFMTFVRKSHYNGHMKTHTFEKYVCSIKFGQTPNANVEIPSAPETSELDLSCVKKEWEVPIM</sequence>
<keyword evidence="4" id="KW-0479">Metal-binding</keyword>
<evidence type="ECO:0000256" key="5">
    <source>
        <dbReference type="ARBA" id="ARBA00022737"/>
    </source>
</evidence>
<keyword evidence="16" id="KW-1185">Reference proteome</keyword>
<dbReference type="PANTHER" id="PTHR24393">
    <property type="entry name" value="ZINC FINGER PROTEIN"/>
    <property type="match status" value="1"/>
</dbReference>
<evidence type="ECO:0000256" key="3">
    <source>
        <dbReference type="ARBA" id="ARBA00006991"/>
    </source>
</evidence>
<evidence type="ECO:0000256" key="8">
    <source>
        <dbReference type="ARBA" id="ARBA00023015"/>
    </source>
</evidence>
<evidence type="ECO:0000313" key="15">
    <source>
        <dbReference type="EMBL" id="CAH2217582.1"/>
    </source>
</evidence>
<organism evidence="15 16">
    <name type="scientific">Pararge aegeria aegeria</name>
    <dbReference type="NCBI Taxonomy" id="348720"/>
    <lineage>
        <taxon>Eukaryota</taxon>
        <taxon>Metazoa</taxon>
        <taxon>Ecdysozoa</taxon>
        <taxon>Arthropoda</taxon>
        <taxon>Hexapoda</taxon>
        <taxon>Insecta</taxon>
        <taxon>Pterygota</taxon>
        <taxon>Neoptera</taxon>
        <taxon>Endopterygota</taxon>
        <taxon>Lepidoptera</taxon>
        <taxon>Glossata</taxon>
        <taxon>Ditrysia</taxon>
        <taxon>Papilionoidea</taxon>
        <taxon>Nymphalidae</taxon>
        <taxon>Satyrinae</taxon>
        <taxon>Satyrini</taxon>
        <taxon>Parargina</taxon>
        <taxon>Pararge</taxon>
    </lineage>
</organism>
<dbReference type="FunFam" id="3.30.160.60:FF:002343">
    <property type="entry name" value="Zinc finger protein 33A"/>
    <property type="match status" value="1"/>
</dbReference>
<dbReference type="OrthoDB" id="6077919at2759"/>
<dbReference type="InterPro" id="IPR013087">
    <property type="entry name" value="Znf_C2H2_type"/>
</dbReference>
<dbReference type="Proteomes" id="UP000838756">
    <property type="component" value="Unassembled WGS sequence"/>
</dbReference>
<dbReference type="InterPro" id="IPR036236">
    <property type="entry name" value="Znf_C2H2_sf"/>
</dbReference>
<feature type="domain" description="C2H2-type" evidence="14">
    <location>
        <begin position="386"/>
        <end position="413"/>
    </location>
</feature>
<feature type="domain" description="C2H2-type" evidence="14">
    <location>
        <begin position="358"/>
        <end position="385"/>
    </location>
</feature>
<keyword evidence="5" id="KW-0677">Repeat</keyword>
<feature type="domain" description="C2H2-type" evidence="14">
    <location>
        <begin position="330"/>
        <end position="357"/>
    </location>
</feature>
<proteinExistence type="inferred from homology"/>
<dbReference type="Pfam" id="PF12874">
    <property type="entry name" value="zf-met"/>
    <property type="match status" value="2"/>
</dbReference>
<evidence type="ECO:0000256" key="2">
    <source>
        <dbReference type="ARBA" id="ARBA00004123"/>
    </source>
</evidence>
<evidence type="ECO:0000313" key="16">
    <source>
        <dbReference type="Proteomes" id="UP000838756"/>
    </source>
</evidence>
<dbReference type="SUPFAM" id="SSF57667">
    <property type="entry name" value="beta-beta-alpha zinc fingers"/>
    <property type="match status" value="5"/>
</dbReference>
<dbReference type="FunFam" id="3.30.160.60:FF:000145">
    <property type="entry name" value="Zinc finger protein 574"/>
    <property type="match status" value="1"/>
</dbReference>
<keyword evidence="6 13" id="KW-0863">Zinc-finger</keyword>
<dbReference type="FunFam" id="3.30.160.60:FF:000097">
    <property type="entry name" value="Zinc finger protein"/>
    <property type="match status" value="1"/>
</dbReference>
<dbReference type="PANTHER" id="PTHR24393:SF15">
    <property type="entry name" value="IP01243P-RELATED"/>
    <property type="match status" value="1"/>
</dbReference>
<dbReference type="FunFam" id="3.30.160.60:FF:000446">
    <property type="entry name" value="Zinc finger protein"/>
    <property type="match status" value="1"/>
</dbReference>
<evidence type="ECO:0000256" key="12">
    <source>
        <dbReference type="ARBA" id="ARBA00068876"/>
    </source>
</evidence>
<dbReference type="FunFam" id="3.30.160.60:FF:000100">
    <property type="entry name" value="Zinc finger 45-like"/>
    <property type="match status" value="1"/>
</dbReference>
<comment type="caution">
    <text evidence="15">The sequence shown here is derived from an EMBL/GenBank/DDBJ whole genome shotgun (WGS) entry which is preliminary data.</text>
</comment>
<protein>
    <recommendedName>
        <fullName evidence="12">Zinc finger protein 865</fullName>
    </recommendedName>
</protein>
<comment type="function">
    <text evidence="1">May be involved in transcriptional regulation.</text>
</comment>
<feature type="domain" description="C2H2-type" evidence="14">
    <location>
        <begin position="246"/>
        <end position="273"/>
    </location>
</feature>
<keyword evidence="8" id="KW-0805">Transcription regulation</keyword>
<dbReference type="EMBL" id="CAKXAJ010018300">
    <property type="protein sequence ID" value="CAH2217582.1"/>
    <property type="molecule type" value="Genomic_DNA"/>
</dbReference>
<accession>A0A8S4QT34</accession>
<reference evidence="15" key="1">
    <citation type="submission" date="2022-03" db="EMBL/GenBank/DDBJ databases">
        <authorList>
            <person name="Lindestad O."/>
        </authorList>
    </citation>
    <scope>NUCLEOTIDE SEQUENCE</scope>
</reference>
<dbReference type="Pfam" id="PF00096">
    <property type="entry name" value="zf-C2H2"/>
    <property type="match status" value="6"/>
</dbReference>
<dbReference type="PROSITE" id="PS00028">
    <property type="entry name" value="ZINC_FINGER_C2H2_1"/>
    <property type="match status" value="9"/>
</dbReference>
<dbReference type="GO" id="GO:0008270">
    <property type="term" value="F:zinc ion binding"/>
    <property type="evidence" value="ECO:0007669"/>
    <property type="project" value="UniProtKB-KW"/>
</dbReference>
<evidence type="ECO:0000256" key="10">
    <source>
        <dbReference type="ARBA" id="ARBA00023163"/>
    </source>
</evidence>
<feature type="domain" description="C2H2-type" evidence="14">
    <location>
        <begin position="442"/>
        <end position="469"/>
    </location>
</feature>
<comment type="subcellular location">
    <subcellularLocation>
        <location evidence="2">Nucleus</location>
    </subcellularLocation>
</comment>
<dbReference type="FunFam" id="3.30.160.60:FF:001963">
    <property type="entry name" value="Replication initiator 1"/>
    <property type="match status" value="1"/>
</dbReference>
<dbReference type="GO" id="GO:0000978">
    <property type="term" value="F:RNA polymerase II cis-regulatory region sequence-specific DNA binding"/>
    <property type="evidence" value="ECO:0007669"/>
    <property type="project" value="TreeGrafter"/>
</dbReference>
<gene>
    <name evidence="15" type="primary">jg13512</name>
    <name evidence="15" type="ORF">PAEG_LOCUS5468</name>
</gene>
<feature type="domain" description="C2H2-type" evidence="14">
    <location>
        <begin position="470"/>
        <end position="497"/>
    </location>
</feature>
<comment type="similarity">
    <text evidence="3">Belongs to the krueppel C2H2-type zinc-finger protein family.</text>
</comment>
<dbReference type="FunFam" id="3.30.160.60:FF:001289">
    <property type="entry name" value="Zinc finger protein 574"/>
    <property type="match status" value="1"/>
</dbReference>
<dbReference type="AlphaFoldDB" id="A0A8S4QT34"/>
<evidence type="ECO:0000256" key="11">
    <source>
        <dbReference type="ARBA" id="ARBA00023242"/>
    </source>
</evidence>
<evidence type="ECO:0000256" key="1">
    <source>
        <dbReference type="ARBA" id="ARBA00003767"/>
    </source>
</evidence>
<name>A0A8S4QT34_9NEOP</name>
<dbReference type="FunFam" id="3.30.160.60:FF:001506">
    <property type="entry name" value="Zinc finger protein"/>
    <property type="match status" value="1"/>
</dbReference>
<feature type="domain" description="C2H2-type" evidence="14">
    <location>
        <begin position="414"/>
        <end position="441"/>
    </location>
</feature>
<evidence type="ECO:0000256" key="6">
    <source>
        <dbReference type="ARBA" id="ARBA00022771"/>
    </source>
</evidence>
<feature type="domain" description="C2H2-type" evidence="14">
    <location>
        <begin position="274"/>
        <end position="301"/>
    </location>
</feature>
<feature type="domain" description="C2H2-type" evidence="14">
    <location>
        <begin position="302"/>
        <end position="329"/>
    </location>
</feature>
<evidence type="ECO:0000256" key="7">
    <source>
        <dbReference type="ARBA" id="ARBA00022833"/>
    </source>
</evidence>
<evidence type="ECO:0000256" key="9">
    <source>
        <dbReference type="ARBA" id="ARBA00023125"/>
    </source>
</evidence>
<dbReference type="SMART" id="SM00355">
    <property type="entry name" value="ZnF_C2H2"/>
    <property type="match status" value="9"/>
</dbReference>
<keyword evidence="10" id="KW-0804">Transcription</keyword>
<dbReference type="GO" id="GO:0001228">
    <property type="term" value="F:DNA-binding transcription activator activity, RNA polymerase II-specific"/>
    <property type="evidence" value="ECO:0007669"/>
    <property type="project" value="TreeGrafter"/>
</dbReference>
<dbReference type="FunFam" id="3.30.160.60:FF:000478">
    <property type="entry name" value="Zinc finger protein 133"/>
    <property type="match status" value="1"/>
</dbReference>
<keyword evidence="9" id="KW-0238">DNA-binding</keyword>
<dbReference type="PROSITE" id="PS50157">
    <property type="entry name" value="ZINC_FINGER_C2H2_2"/>
    <property type="match status" value="9"/>
</dbReference>
<evidence type="ECO:0000256" key="13">
    <source>
        <dbReference type="PROSITE-ProRule" id="PRU00042"/>
    </source>
</evidence>
<keyword evidence="11" id="KW-0539">Nucleus</keyword>